<evidence type="ECO:0000313" key="5">
    <source>
        <dbReference type="Proteomes" id="UP000464389"/>
    </source>
</evidence>
<gene>
    <name evidence="4" type="ORF">GW952_27345</name>
</gene>
<reference evidence="4 5" key="1">
    <citation type="submission" date="2020-01" db="EMBL/GenBank/DDBJ databases">
        <title>Bactrocera dorsalis gut bacteria genome.</title>
        <authorList>
            <person name="Zhang H."/>
            <person name="Cai Z."/>
        </authorList>
    </citation>
    <scope>NUCLEOTIDE SEQUENCE [LARGE SCALE GENOMIC DNA]</scope>
    <source>
        <strain evidence="4 5">BD177</strain>
    </source>
</reference>
<dbReference type="AlphaFoldDB" id="A0A6P1V1K1"/>
<evidence type="ECO:0000256" key="1">
    <source>
        <dbReference type="ARBA" id="ARBA00006484"/>
    </source>
</evidence>
<dbReference type="InterPro" id="IPR020904">
    <property type="entry name" value="Sc_DH/Rdtase_CS"/>
</dbReference>
<proteinExistence type="inferred from homology"/>
<dbReference type="Gene3D" id="3.40.50.720">
    <property type="entry name" value="NAD(P)-binding Rossmann-like Domain"/>
    <property type="match status" value="1"/>
</dbReference>
<dbReference type="PANTHER" id="PTHR42760:SF5">
    <property type="entry name" value="2-DEHYDRO-3-DEOXY-D-GLUCONATE 5-DEHYDROGENASE"/>
    <property type="match status" value="1"/>
</dbReference>
<dbReference type="PRINTS" id="PR00081">
    <property type="entry name" value="GDHRDH"/>
</dbReference>
<dbReference type="GO" id="GO:0016616">
    <property type="term" value="F:oxidoreductase activity, acting on the CH-OH group of donors, NAD or NADP as acceptor"/>
    <property type="evidence" value="ECO:0007669"/>
    <property type="project" value="TreeGrafter"/>
</dbReference>
<dbReference type="Proteomes" id="UP000464389">
    <property type="component" value="Chromosome"/>
</dbReference>
<dbReference type="EMBL" id="CP048108">
    <property type="protein sequence ID" value="QHS49071.1"/>
    <property type="molecule type" value="Genomic_DNA"/>
</dbReference>
<dbReference type="PANTHER" id="PTHR42760">
    <property type="entry name" value="SHORT-CHAIN DEHYDROGENASES/REDUCTASES FAMILY MEMBER"/>
    <property type="match status" value="1"/>
</dbReference>
<dbReference type="Pfam" id="PF13561">
    <property type="entry name" value="adh_short_C2"/>
    <property type="match status" value="1"/>
</dbReference>
<dbReference type="PROSITE" id="PS00061">
    <property type="entry name" value="ADH_SHORT"/>
    <property type="match status" value="1"/>
</dbReference>
<sequence length="262" mass="28250">MLPVIPSSAFSMEFFSLKGKTAIVTGGNSGLGQALAFALATAGANLFIPGRRVDNAQTRALIEQQGAAVEFMPADITDHGMPQRIITECCQHFGTVDILVNNAGICRLNKVLRFGRADWDPMIETNLTAAFELSHEAAKIMVPRRCGKIINICSVFSYLGGSWSPAYAATKHALAGLTKAYCEELGPYNIQVNGIAPGYYETDMTAIVRNTPKENRRVLAHIPAGRWGEAQDLMGAVVFLASRASDYVNGHILAVDGGYLVR</sequence>
<comment type="similarity">
    <text evidence="1">Belongs to the short-chain dehydrogenases/reductases (SDR) family.</text>
</comment>
<keyword evidence="3" id="KW-0560">Oxidoreductase</keyword>
<comment type="subunit">
    <text evidence="2">Homotetramer.</text>
</comment>
<organism evidence="4 5">
    <name type="scientific">Klebsiella michiganensis</name>
    <dbReference type="NCBI Taxonomy" id="1134687"/>
    <lineage>
        <taxon>Bacteria</taxon>
        <taxon>Pseudomonadati</taxon>
        <taxon>Pseudomonadota</taxon>
        <taxon>Gammaproteobacteria</taxon>
        <taxon>Enterobacterales</taxon>
        <taxon>Enterobacteriaceae</taxon>
        <taxon>Klebsiella/Raoultella group</taxon>
        <taxon>Klebsiella</taxon>
    </lineage>
</organism>
<dbReference type="SUPFAM" id="SSF51735">
    <property type="entry name" value="NAD(P)-binding Rossmann-fold domains"/>
    <property type="match status" value="1"/>
</dbReference>
<accession>A0A6P1V1K1</accession>
<dbReference type="InterPro" id="IPR036291">
    <property type="entry name" value="NAD(P)-bd_dom_sf"/>
</dbReference>
<evidence type="ECO:0000256" key="2">
    <source>
        <dbReference type="ARBA" id="ARBA00011881"/>
    </source>
</evidence>
<dbReference type="PRINTS" id="PR00080">
    <property type="entry name" value="SDRFAMILY"/>
</dbReference>
<dbReference type="InterPro" id="IPR002347">
    <property type="entry name" value="SDR_fam"/>
</dbReference>
<dbReference type="FunFam" id="3.40.50.720:FF:000084">
    <property type="entry name" value="Short-chain dehydrogenase reductase"/>
    <property type="match status" value="1"/>
</dbReference>
<evidence type="ECO:0000313" key="4">
    <source>
        <dbReference type="EMBL" id="QHS49071.1"/>
    </source>
</evidence>
<dbReference type="CDD" id="cd05347">
    <property type="entry name" value="Ga5DH-like_SDR_c"/>
    <property type="match status" value="1"/>
</dbReference>
<name>A0A6P1V1K1_9ENTR</name>
<protein>
    <submittedName>
        <fullName evidence="4">SDR family oxidoreductase</fullName>
    </submittedName>
</protein>
<evidence type="ECO:0000256" key="3">
    <source>
        <dbReference type="ARBA" id="ARBA00023002"/>
    </source>
</evidence>